<accession>W7XE25</accession>
<dbReference type="KEGG" id="tet:TTHERM_000633479"/>
<dbReference type="EMBL" id="GG662809">
    <property type="protein sequence ID" value="EWS75897.1"/>
    <property type="molecule type" value="Genomic_DNA"/>
</dbReference>
<dbReference type="Proteomes" id="UP000009168">
    <property type="component" value="Unassembled WGS sequence"/>
</dbReference>
<dbReference type="InParanoid" id="W7XE25"/>
<evidence type="ECO:0000313" key="2">
    <source>
        <dbReference type="EMBL" id="EWS75897.1"/>
    </source>
</evidence>
<feature type="transmembrane region" description="Helical" evidence="1">
    <location>
        <begin position="38"/>
        <end position="56"/>
    </location>
</feature>
<dbReference type="AlphaFoldDB" id="W7XE25"/>
<keyword evidence="1" id="KW-0472">Membrane</keyword>
<feature type="transmembrane region" description="Helical" evidence="1">
    <location>
        <begin position="95"/>
        <end position="112"/>
    </location>
</feature>
<gene>
    <name evidence="2" type="ORF">TTHERM_000633479</name>
</gene>
<name>W7XE25_TETTS</name>
<dbReference type="GeneID" id="24439942"/>
<proteinExistence type="predicted"/>
<feature type="transmembrane region" description="Helical" evidence="1">
    <location>
        <begin position="168"/>
        <end position="189"/>
    </location>
</feature>
<evidence type="ECO:0000313" key="3">
    <source>
        <dbReference type="Proteomes" id="UP000009168"/>
    </source>
</evidence>
<keyword evidence="1 2" id="KW-0812">Transmembrane</keyword>
<keyword evidence="3" id="KW-1185">Reference proteome</keyword>
<dbReference type="RefSeq" id="XP_012651568.1">
    <property type="nucleotide sequence ID" value="XM_012796114.1"/>
</dbReference>
<feature type="transmembrane region" description="Helical" evidence="1">
    <location>
        <begin position="133"/>
        <end position="156"/>
    </location>
</feature>
<sequence length="350" mass="42038">MKLLFLNVYNYNILISSKSSFDIPKLQFLDFDAQFSDIIVLIIILSTMRLVLGFLLNNQITQSLDFFFLLSSNLHLLLFFSLNLFNLLLSFSNKLQHLLVFFSNLLIFSNNLSNSLFFFNQSLAIISNHICQIFIFFLKYLFQDIFNIFLTYLLTFHFWKNIVNIDCYFFLSNNFAIIKIPILNFLRIFQLRITYRRKFQSLKVNYLQKNNQMLGIKTNKLVRLLQLKSQYLTLIMRFILLKFFNNLKNQDFIKVNIAHHQSNYLQILQMIDLKQKNNNINYFFQKCKVNKKIKQIIKIFQKSTLKLKTKVYQRMLTDKATFLLKNNIQFAQTQDYCSKRLDYCSKRLVY</sequence>
<reference evidence="3" key="1">
    <citation type="journal article" date="2006" name="PLoS Biol.">
        <title>Macronuclear genome sequence of the ciliate Tetrahymena thermophila, a model eukaryote.</title>
        <authorList>
            <person name="Eisen J.A."/>
            <person name="Coyne R.S."/>
            <person name="Wu M."/>
            <person name="Wu D."/>
            <person name="Thiagarajan M."/>
            <person name="Wortman J.R."/>
            <person name="Badger J.H."/>
            <person name="Ren Q."/>
            <person name="Amedeo P."/>
            <person name="Jones K.M."/>
            <person name="Tallon L.J."/>
            <person name="Delcher A.L."/>
            <person name="Salzberg S.L."/>
            <person name="Silva J.C."/>
            <person name="Haas B.J."/>
            <person name="Majoros W.H."/>
            <person name="Farzad M."/>
            <person name="Carlton J.M."/>
            <person name="Smith R.K. Jr."/>
            <person name="Garg J."/>
            <person name="Pearlman R.E."/>
            <person name="Karrer K.M."/>
            <person name="Sun L."/>
            <person name="Manning G."/>
            <person name="Elde N.C."/>
            <person name="Turkewitz A.P."/>
            <person name="Asai D.J."/>
            <person name="Wilkes D.E."/>
            <person name="Wang Y."/>
            <person name="Cai H."/>
            <person name="Collins K."/>
            <person name="Stewart B.A."/>
            <person name="Lee S.R."/>
            <person name="Wilamowska K."/>
            <person name="Weinberg Z."/>
            <person name="Ruzzo W.L."/>
            <person name="Wloga D."/>
            <person name="Gaertig J."/>
            <person name="Frankel J."/>
            <person name="Tsao C.-C."/>
            <person name="Gorovsky M.A."/>
            <person name="Keeling P.J."/>
            <person name="Waller R.F."/>
            <person name="Patron N.J."/>
            <person name="Cherry J.M."/>
            <person name="Stover N.A."/>
            <person name="Krieger C.J."/>
            <person name="del Toro C."/>
            <person name="Ryder H.F."/>
            <person name="Williamson S.C."/>
            <person name="Barbeau R.A."/>
            <person name="Hamilton E.P."/>
            <person name="Orias E."/>
        </authorList>
    </citation>
    <scope>NUCLEOTIDE SEQUENCE [LARGE SCALE GENOMIC DNA]</scope>
    <source>
        <strain evidence="3">SB210</strain>
    </source>
</reference>
<keyword evidence="1" id="KW-1133">Transmembrane helix</keyword>
<protein>
    <submittedName>
        <fullName evidence="2">Transmembrane protein, putative</fullName>
    </submittedName>
</protein>
<evidence type="ECO:0000256" key="1">
    <source>
        <dbReference type="SAM" id="Phobius"/>
    </source>
</evidence>
<feature type="transmembrane region" description="Helical" evidence="1">
    <location>
        <begin position="68"/>
        <end position="89"/>
    </location>
</feature>
<organism evidence="2 3">
    <name type="scientific">Tetrahymena thermophila (strain SB210)</name>
    <dbReference type="NCBI Taxonomy" id="312017"/>
    <lineage>
        <taxon>Eukaryota</taxon>
        <taxon>Sar</taxon>
        <taxon>Alveolata</taxon>
        <taxon>Ciliophora</taxon>
        <taxon>Intramacronucleata</taxon>
        <taxon>Oligohymenophorea</taxon>
        <taxon>Hymenostomatida</taxon>
        <taxon>Tetrahymenina</taxon>
        <taxon>Tetrahymenidae</taxon>
        <taxon>Tetrahymena</taxon>
    </lineage>
</organism>